<dbReference type="PRINTS" id="PR01217">
    <property type="entry name" value="PRICHEXTENSN"/>
</dbReference>
<feature type="region of interest" description="Disordered" evidence="1">
    <location>
        <begin position="175"/>
        <end position="263"/>
    </location>
</feature>
<feature type="compositionally biased region" description="Pro residues" evidence="1">
    <location>
        <begin position="185"/>
        <end position="263"/>
    </location>
</feature>
<dbReference type="PANTHER" id="PTHR31476">
    <property type="entry name" value="PROTEIN WHAT'S THIS FACTOR 1 HOMOLOG, CHLOROPLASTIC"/>
    <property type="match status" value="1"/>
</dbReference>
<dbReference type="GO" id="GO:0003723">
    <property type="term" value="F:RNA binding"/>
    <property type="evidence" value="ECO:0007669"/>
    <property type="project" value="InterPro"/>
</dbReference>
<dbReference type="InterPro" id="IPR045040">
    <property type="entry name" value="PORR_fam"/>
</dbReference>
<dbReference type="InterPro" id="IPR021099">
    <property type="entry name" value="PORR_domain"/>
</dbReference>
<sequence length="263" mass="28025">MLLDRERCAKKHSHYSLFFFFFFLFSIADSRSPSEGEDRAVPGAGPAGGPEQPAPVRPQADGSAAVEAPPLPPLRVLRRCRPYLGLSPPRPLLPMILRYPSLFRLFRSPTSSALSVALTPAASALADRQLSLQSSLPAKLHRLLMLAPHGRLLLAKLAHLAPDLGLPRDFPSALCPATPTASPSSTPPTAAPSSSPPGTPPSPPPPPSPPRPRPRPLLGPHPRPPPQIPPPPPPPPPPPRPQPSPPPPRLPHPLPRPPRPLPV</sequence>
<evidence type="ECO:0000256" key="2">
    <source>
        <dbReference type="SAM" id="SignalP"/>
    </source>
</evidence>
<name>A0A6V7Q0E9_ANACO</name>
<dbReference type="EMBL" id="LR862131">
    <property type="protein sequence ID" value="CAD1836490.1"/>
    <property type="molecule type" value="Genomic_DNA"/>
</dbReference>
<evidence type="ECO:0000256" key="1">
    <source>
        <dbReference type="SAM" id="MobiDB-lite"/>
    </source>
</evidence>
<reference evidence="4" key="1">
    <citation type="submission" date="2020-07" db="EMBL/GenBank/DDBJ databases">
        <authorList>
            <person name="Lin J."/>
        </authorList>
    </citation>
    <scope>NUCLEOTIDE SEQUENCE</scope>
</reference>
<evidence type="ECO:0000259" key="3">
    <source>
        <dbReference type="Pfam" id="PF11955"/>
    </source>
</evidence>
<feature type="compositionally biased region" description="Low complexity" evidence="1">
    <location>
        <begin position="175"/>
        <end position="184"/>
    </location>
</feature>
<organism evidence="4">
    <name type="scientific">Ananas comosus var. bracteatus</name>
    <name type="common">red pineapple</name>
    <dbReference type="NCBI Taxonomy" id="296719"/>
    <lineage>
        <taxon>Eukaryota</taxon>
        <taxon>Viridiplantae</taxon>
        <taxon>Streptophyta</taxon>
        <taxon>Embryophyta</taxon>
        <taxon>Tracheophyta</taxon>
        <taxon>Spermatophyta</taxon>
        <taxon>Magnoliopsida</taxon>
        <taxon>Liliopsida</taxon>
        <taxon>Poales</taxon>
        <taxon>Bromeliaceae</taxon>
        <taxon>Bromelioideae</taxon>
        <taxon>Ananas</taxon>
    </lineage>
</organism>
<protein>
    <recommendedName>
        <fullName evidence="3">PORR domain-containing protein</fullName>
    </recommendedName>
</protein>
<gene>
    <name evidence="4" type="ORF">CB5_LOCUS19701</name>
</gene>
<feature type="domain" description="PORR" evidence="3">
    <location>
        <begin position="73"/>
        <end position="179"/>
    </location>
</feature>
<accession>A0A6V7Q0E9</accession>
<proteinExistence type="predicted"/>
<feature type="signal peptide" evidence="2">
    <location>
        <begin position="1"/>
        <end position="30"/>
    </location>
</feature>
<feature type="chain" id="PRO_5028076453" description="PORR domain-containing protein" evidence="2">
    <location>
        <begin position="31"/>
        <end position="263"/>
    </location>
</feature>
<keyword evidence="2" id="KW-0732">Signal</keyword>
<feature type="region of interest" description="Disordered" evidence="1">
    <location>
        <begin position="35"/>
        <end position="67"/>
    </location>
</feature>
<dbReference type="AlphaFoldDB" id="A0A6V7Q0E9"/>
<dbReference type="PANTHER" id="PTHR31476:SF2">
    <property type="entry name" value="UBIQUITIN CARBOXYL-TERMINAL HYDROLASE FAMILY PROTEIN"/>
    <property type="match status" value="1"/>
</dbReference>
<evidence type="ECO:0000313" key="4">
    <source>
        <dbReference type="EMBL" id="CAD1836490.1"/>
    </source>
</evidence>
<dbReference type="Pfam" id="PF11955">
    <property type="entry name" value="PORR"/>
    <property type="match status" value="1"/>
</dbReference>